<dbReference type="InParanoid" id="A0A218YU54"/>
<gene>
    <name evidence="12" type="ORF">B2J93_8381</name>
</gene>
<dbReference type="OrthoDB" id="10267115at2759"/>
<dbReference type="PANTHER" id="PTHR43550:SF3">
    <property type="entry name" value="3-KETODIHYDROSPHINGOSINE REDUCTASE"/>
    <property type="match status" value="1"/>
</dbReference>
<evidence type="ECO:0000256" key="11">
    <source>
        <dbReference type="ARBA" id="ARBA00048930"/>
    </source>
</evidence>
<dbReference type="Proteomes" id="UP000242519">
    <property type="component" value="Unassembled WGS sequence"/>
</dbReference>
<protein>
    <recommendedName>
        <fullName evidence="9">3-dehydrosphinganine reductase</fullName>
        <ecNumber evidence="9">1.1.1.102</ecNumber>
    </recommendedName>
</protein>
<keyword evidence="13" id="KW-1185">Reference proteome</keyword>
<dbReference type="CDD" id="cd08939">
    <property type="entry name" value="KDSR-like_SDR_c"/>
    <property type="match status" value="1"/>
</dbReference>
<dbReference type="Pfam" id="PF00106">
    <property type="entry name" value="adh_short"/>
    <property type="match status" value="1"/>
</dbReference>
<comment type="pathway">
    <text evidence="2">Lipid metabolism; sphingolipid metabolism.</text>
</comment>
<organism evidence="12 13">
    <name type="scientific">Diplocarpon coronariae</name>
    <dbReference type="NCBI Taxonomy" id="2795749"/>
    <lineage>
        <taxon>Eukaryota</taxon>
        <taxon>Fungi</taxon>
        <taxon>Dikarya</taxon>
        <taxon>Ascomycota</taxon>
        <taxon>Pezizomycotina</taxon>
        <taxon>Leotiomycetes</taxon>
        <taxon>Helotiales</taxon>
        <taxon>Drepanopezizaceae</taxon>
        <taxon>Diplocarpon</taxon>
    </lineage>
</organism>
<dbReference type="PANTHER" id="PTHR43550">
    <property type="entry name" value="3-KETODIHYDROSPHINGOSINE REDUCTASE"/>
    <property type="match status" value="1"/>
</dbReference>
<evidence type="ECO:0000256" key="10">
    <source>
        <dbReference type="ARBA" id="ARBA00044737"/>
    </source>
</evidence>
<evidence type="ECO:0000256" key="1">
    <source>
        <dbReference type="ARBA" id="ARBA00004240"/>
    </source>
</evidence>
<evidence type="ECO:0000256" key="3">
    <source>
        <dbReference type="ARBA" id="ARBA00004991"/>
    </source>
</evidence>
<dbReference type="AlphaFoldDB" id="A0A218YU54"/>
<name>A0A218YU54_9HELO</name>
<comment type="catalytic activity">
    <reaction evidence="11">
        <text>sphinganine + NADP(+) = 3-oxosphinganine + NADPH + H(+)</text>
        <dbReference type="Rhea" id="RHEA:22640"/>
        <dbReference type="ChEBI" id="CHEBI:15378"/>
        <dbReference type="ChEBI" id="CHEBI:57783"/>
        <dbReference type="ChEBI" id="CHEBI:57817"/>
        <dbReference type="ChEBI" id="CHEBI:58299"/>
        <dbReference type="ChEBI" id="CHEBI:58349"/>
        <dbReference type="EC" id="1.1.1.102"/>
    </reaction>
    <physiologicalReaction direction="right-to-left" evidence="11">
        <dbReference type="Rhea" id="RHEA:22642"/>
    </physiologicalReaction>
</comment>
<evidence type="ECO:0000256" key="7">
    <source>
        <dbReference type="ARBA" id="ARBA00023002"/>
    </source>
</evidence>
<dbReference type="GO" id="GO:0047560">
    <property type="term" value="F:3-dehydrosphinganine reductase activity"/>
    <property type="evidence" value="ECO:0007669"/>
    <property type="project" value="UniProtKB-EC"/>
</dbReference>
<dbReference type="GO" id="GO:0006666">
    <property type="term" value="P:3-keto-sphinganine metabolic process"/>
    <property type="evidence" value="ECO:0007669"/>
    <property type="project" value="InterPro"/>
</dbReference>
<keyword evidence="7" id="KW-0560">Oxidoreductase</keyword>
<evidence type="ECO:0000313" key="13">
    <source>
        <dbReference type="Proteomes" id="UP000242519"/>
    </source>
</evidence>
<evidence type="ECO:0000256" key="9">
    <source>
        <dbReference type="ARBA" id="ARBA00026112"/>
    </source>
</evidence>
<sequence>MGFFGGNKFNVKGRTVLLTGASEGMGRSVAVQLAQRGANVIIVARNVGKLAEALAVVKASAADPVSQRCHYISADLAAEDTADRVVAEAVAWNHGQPPDVVWCMAGGSHPSLFLETPKSVMRKQMDLNYWSCADMAQAILGRWLAPDAVGKGGPKHLIFTSSVAALFAIAGYAPYSPGKAAIKSLSDTLAQEVLLYGEDVKIHTVFPATIDSPGLQTENKTKPDITLQLEEGDAGQSPDVVAAKSIKGLENGEYLVVTGLLSQAMRACSWGSSRRNNWLWDTLLTWILASIMFIITGDLDGKVRAYGRRNGHPSTYPKKA</sequence>
<comment type="function">
    <text evidence="10">Catalyzes the reduction of 3'-oxosphinganine (3-ketodihydrosphingosine/KDS) to sphinganine (dihydrosphingosine/DHS), the second step of de novo sphingolipid biosynthesis.</text>
</comment>
<dbReference type="FunCoup" id="A0A218YU54">
    <property type="interactions" value="88"/>
</dbReference>
<dbReference type="EC" id="1.1.1.102" evidence="9"/>
<dbReference type="GO" id="GO:0030148">
    <property type="term" value="P:sphingolipid biosynthetic process"/>
    <property type="evidence" value="ECO:0007669"/>
    <property type="project" value="InterPro"/>
</dbReference>
<evidence type="ECO:0000256" key="5">
    <source>
        <dbReference type="ARBA" id="ARBA00022857"/>
    </source>
</evidence>
<keyword evidence="4" id="KW-0256">Endoplasmic reticulum</keyword>
<comment type="caution">
    <text evidence="12">The sequence shown here is derived from an EMBL/GenBank/DDBJ whole genome shotgun (WGS) entry which is preliminary data.</text>
</comment>
<evidence type="ECO:0000256" key="2">
    <source>
        <dbReference type="ARBA" id="ARBA00004760"/>
    </source>
</evidence>
<keyword evidence="5" id="KW-0521">NADP</keyword>
<keyword evidence="8" id="KW-0443">Lipid metabolism</keyword>
<comment type="subcellular location">
    <subcellularLocation>
        <location evidence="1">Endoplasmic reticulum</location>
    </subcellularLocation>
</comment>
<dbReference type="SUPFAM" id="SSF51735">
    <property type="entry name" value="NAD(P)-binding Rossmann-fold domains"/>
    <property type="match status" value="1"/>
</dbReference>
<dbReference type="InterPro" id="IPR036291">
    <property type="entry name" value="NAD(P)-bd_dom_sf"/>
</dbReference>
<dbReference type="InterPro" id="IPR002347">
    <property type="entry name" value="SDR_fam"/>
</dbReference>
<dbReference type="EMBL" id="MZNU01000432">
    <property type="protein sequence ID" value="OWO97573.1"/>
    <property type="molecule type" value="Genomic_DNA"/>
</dbReference>
<dbReference type="STRING" id="503106.A0A218YU54"/>
<proteinExistence type="predicted"/>
<evidence type="ECO:0000256" key="8">
    <source>
        <dbReference type="ARBA" id="ARBA00023098"/>
    </source>
</evidence>
<keyword evidence="6" id="KW-0746">Sphingolipid metabolism</keyword>
<accession>A0A218YU54</accession>
<evidence type="ECO:0000313" key="12">
    <source>
        <dbReference type="EMBL" id="OWO97573.1"/>
    </source>
</evidence>
<dbReference type="PRINTS" id="PR00081">
    <property type="entry name" value="GDHRDH"/>
</dbReference>
<evidence type="ECO:0000256" key="6">
    <source>
        <dbReference type="ARBA" id="ARBA00022919"/>
    </source>
</evidence>
<dbReference type="Gene3D" id="3.40.50.720">
    <property type="entry name" value="NAD(P)-binding Rossmann-like Domain"/>
    <property type="match status" value="1"/>
</dbReference>
<dbReference type="GO" id="GO:0005789">
    <property type="term" value="C:endoplasmic reticulum membrane"/>
    <property type="evidence" value="ECO:0007669"/>
    <property type="project" value="TreeGrafter"/>
</dbReference>
<comment type="pathway">
    <text evidence="3">Sphingolipid metabolism.</text>
</comment>
<evidence type="ECO:0000256" key="4">
    <source>
        <dbReference type="ARBA" id="ARBA00022824"/>
    </source>
</evidence>
<dbReference type="InterPro" id="IPR045022">
    <property type="entry name" value="KDSR-like"/>
</dbReference>
<reference evidence="12 13" key="1">
    <citation type="submission" date="2017-04" db="EMBL/GenBank/DDBJ databases">
        <title>Draft genome sequence of Marssonina coronaria NL1: causal agent of apple blotch.</title>
        <authorList>
            <person name="Cheng Q."/>
        </authorList>
    </citation>
    <scope>NUCLEOTIDE SEQUENCE [LARGE SCALE GENOMIC DNA]</scope>
    <source>
        <strain evidence="12 13">NL1</strain>
    </source>
</reference>